<comment type="caution">
    <text evidence="1">The sequence shown here is derived from an EMBL/GenBank/DDBJ whole genome shotgun (WGS) entry which is preliminary data.</text>
</comment>
<name>A0A8H6KZD1_9LECA</name>
<organism evidence="1 2">
    <name type="scientific">Letharia columbiana</name>
    <dbReference type="NCBI Taxonomy" id="112416"/>
    <lineage>
        <taxon>Eukaryota</taxon>
        <taxon>Fungi</taxon>
        <taxon>Dikarya</taxon>
        <taxon>Ascomycota</taxon>
        <taxon>Pezizomycotina</taxon>
        <taxon>Lecanoromycetes</taxon>
        <taxon>OSLEUM clade</taxon>
        <taxon>Lecanoromycetidae</taxon>
        <taxon>Lecanorales</taxon>
        <taxon>Lecanorineae</taxon>
        <taxon>Parmeliaceae</taxon>
        <taxon>Letharia</taxon>
    </lineage>
</organism>
<protein>
    <submittedName>
        <fullName evidence="1">Uncharacterized protein</fullName>
    </submittedName>
</protein>
<dbReference type="AlphaFoldDB" id="A0A8H6KZD1"/>
<proteinExistence type="predicted"/>
<evidence type="ECO:0000313" key="1">
    <source>
        <dbReference type="EMBL" id="KAF6229815.1"/>
    </source>
</evidence>
<sequence length="92" mass="10503">MAKTSEADVYSNYSIPDFINDQLTIQGHPRAHGKHELDTTVLFDSQKDRDLEQGQWLDQYPPRCAIHVRPRLGLETPTHESPTDVCRGTRCP</sequence>
<reference evidence="1 2" key="1">
    <citation type="journal article" date="2020" name="Genomics">
        <title>Complete, high-quality genomes from long-read metagenomic sequencing of two wolf lichen thalli reveals enigmatic genome architecture.</title>
        <authorList>
            <person name="McKenzie S.K."/>
            <person name="Walston R.F."/>
            <person name="Allen J.L."/>
        </authorList>
    </citation>
    <scope>NUCLEOTIDE SEQUENCE [LARGE SCALE GENOMIC DNA]</scope>
    <source>
        <strain evidence="1">WasteWater2</strain>
    </source>
</reference>
<dbReference type="GeneID" id="59292888"/>
<dbReference type="EMBL" id="JACCJC010000068">
    <property type="protein sequence ID" value="KAF6229815.1"/>
    <property type="molecule type" value="Genomic_DNA"/>
</dbReference>
<evidence type="ECO:0000313" key="2">
    <source>
        <dbReference type="Proteomes" id="UP000578531"/>
    </source>
</evidence>
<gene>
    <name evidence="1" type="ORF">HO173_011245</name>
</gene>
<dbReference type="RefSeq" id="XP_037160007.1">
    <property type="nucleotide sequence ID" value="XM_037313126.1"/>
</dbReference>
<dbReference type="Proteomes" id="UP000578531">
    <property type="component" value="Unassembled WGS sequence"/>
</dbReference>
<keyword evidence="2" id="KW-1185">Reference proteome</keyword>
<accession>A0A8H6KZD1</accession>